<evidence type="ECO:0000313" key="2">
    <source>
        <dbReference type="Proteomes" id="UP001497680"/>
    </source>
</evidence>
<dbReference type="Proteomes" id="UP001497680">
    <property type="component" value="Unassembled WGS sequence"/>
</dbReference>
<proteinExistence type="predicted"/>
<protein>
    <submittedName>
        <fullName evidence="1">Uncharacterized protein</fullName>
    </submittedName>
</protein>
<organism evidence="1 2">
    <name type="scientific">Hypoxylon rubiginosum</name>
    <dbReference type="NCBI Taxonomy" id="110542"/>
    <lineage>
        <taxon>Eukaryota</taxon>
        <taxon>Fungi</taxon>
        <taxon>Dikarya</taxon>
        <taxon>Ascomycota</taxon>
        <taxon>Pezizomycotina</taxon>
        <taxon>Sordariomycetes</taxon>
        <taxon>Xylariomycetidae</taxon>
        <taxon>Xylariales</taxon>
        <taxon>Hypoxylaceae</taxon>
        <taxon>Hypoxylon</taxon>
    </lineage>
</organism>
<name>A0ACC0D6P1_9PEZI</name>
<sequence length="133" mass="13143">MPTSTIQPLATPMATTSSTEPRSLETSDIIGIAVGIPSGIFALISIIIAFCAWRYPKSPIGKVGHSIGNIVGGNARGGHAWGKAARGGDAYGGYLSMRGSTEAFGRGGDGVGGNATATNEATGGAGYGGNVTG</sequence>
<comment type="caution">
    <text evidence="1">The sequence shown here is derived from an EMBL/GenBank/DDBJ whole genome shotgun (WGS) entry which is preliminary data.</text>
</comment>
<keyword evidence="2" id="KW-1185">Reference proteome</keyword>
<accession>A0ACC0D6P1</accession>
<dbReference type="EMBL" id="MU394302">
    <property type="protein sequence ID" value="KAI6088380.1"/>
    <property type="molecule type" value="Genomic_DNA"/>
</dbReference>
<reference evidence="1 2" key="1">
    <citation type="journal article" date="2022" name="New Phytol.">
        <title>Ecological generalism drives hyperdiversity of secondary metabolite gene clusters in xylarialean endophytes.</title>
        <authorList>
            <person name="Franco M.E.E."/>
            <person name="Wisecaver J.H."/>
            <person name="Arnold A.E."/>
            <person name="Ju Y.M."/>
            <person name="Slot J.C."/>
            <person name="Ahrendt S."/>
            <person name="Moore L.P."/>
            <person name="Eastman K.E."/>
            <person name="Scott K."/>
            <person name="Konkel Z."/>
            <person name="Mondo S.J."/>
            <person name="Kuo A."/>
            <person name="Hayes R.D."/>
            <person name="Haridas S."/>
            <person name="Andreopoulos B."/>
            <person name="Riley R."/>
            <person name="LaButti K."/>
            <person name="Pangilinan J."/>
            <person name="Lipzen A."/>
            <person name="Amirebrahimi M."/>
            <person name="Yan J."/>
            <person name="Adam C."/>
            <person name="Keymanesh K."/>
            <person name="Ng V."/>
            <person name="Louie K."/>
            <person name="Northen T."/>
            <person name="Drula E."/>
            <person name="Henrissat B."/>
            <person name="Hsieh H.M."/>
            <person name="Youens-Clark K."/>
            <person name="Lutzoni F."/>
            <person name="Miadlikowska J."/>
            <person name="Eastwood D.C."/>
            <person name="Hamelin R.C."/>
            <person name="Grigoriev I.V."/>
            <person name="U'Ren J.M."/>
        </authorList>
    </citation>
    <scope>NUCLEOTIDE SEQUENCE [LARGE SCALE GENOMIC DNA]</scope>
    <source>
        <strain evidence="1 2">ER1909</strain>
    </source>
</reference>
<gene>
    <name evidence="1" type="ORF">F4821DRAFT_234420</name>
</gene>
<evidence type="ECO:0000313" key="1">
    <source>
        <dbReference type="EMBL" id="KAI6088380.1"/>
    </source>
</evidence>